<keyword evidence="5" id="KW-1185">Reference proteome</keyword>
<feature type="domain" description="KY-like immunoglobulin-like" evidence="3">
    <location>
        <begin position="277"/>
        <end position="410"/>
    </location>
</feature>
<organism evidence="4 5">
    <name type="scientific">Mizuhopecten yessoensis</name>
    <name type="common">Japanese scallop</name>
    <name type="synonym">Patinopecten yessoensis</name>
    <dbReference type="NCBI Taxonomy" id="6573"/>
    <lineage>
        <taxon>Eukaryota</taxon>
        <taxon>Metazoa</taxon>
        <taxon>Spiralia</taxon>
        <taxon>Lophotrochozoa</taxon>
        <taxon>Mollusca</taxon>
        <taxon>Bivalvia</taxon>
        <taxon>Autobranchia</taxon>
        <taxon>Pteriomorphia</taxon>
        <taxon>Pectinida</taxon>
        <taxon>Pectinoidea</taxon>
        <taxon>Pectinidae</taxon>
        <taxon>Mizuhopecten</taxon>
    </lineage>
</organism>
<protein>
    <submittedName>
        <fullName evidence="4">Kyphoscoliosis peptidase</fullName>
    </submittedName>
</protein>
<feature type="domain" description="KY-like immunoglobulin-like" evidence="3">
    <location>
        <begin position="552"/>
        <end position="650"/>
    </location>
</feature>
<dbReference type="InterPro" id="IPR056564">
    <property type="entry name" value="Ig-like_KY"/>
</dbReference>
<comment type="caution">
    <text evidence="4">The sequence shown here is derived from an EMBL/GenBank/DDBJ whole genome shotgun (WGS) entry which is preliminary data.</text>
</comment>
<accession>A0A210R7F9</accession>
<sequence length="936" mass="107050">MFGMGCGPSSKKTSQVAPELGRLFATYQLIPSFKLSEKHHCYVDSLHGVDELPEPRPPSVLKDVIFDPKQYSAVDMRAVQAPAKLLKQPLSTLVEYLTEGYQDDMSKMRAIYRWVTAQPVDQLSIEKKEPPHSHTQFQLWRIKHRKGNYAQLVSLLCRFAQIPCVIIHGKLKGSTYEVGERMDDEQHYGEWNAVLVNGDWRFINAYWGTCAEGGVEDTKWEVVERGGGEDVKGEQISKQLFYSCDENYFLTDPDQMASTHLPSDPIWQLKNKPVSEENFEERAFLKDRFYNLKLKLISPQQCVVHATGEVEIKFELPKDKCMDMDFQYLMFRLKRTSSQGSLHRYDRYVFLHRLNETILVIRIRSPVVDTFRFELVGKDVTVDDPAYDYDWLTIFKIIFTTEKENCEPFPECPVIGWGPGRDTIECGLAPMSHFAGEIEAKDTGALEVKFSPVDGKDWSAKSVRAELVKGGNTAEDLSDHVVQRYENGDIIFNVNTPRQGEYALKLYTKENGEEVDQNFCNYLVTSRQIGENFAFPRGFNEKLGPKKGAMTAGITAISHPSGFIQTEDEEIVLEFQNDNNIDLSLNLSGKMVRPEVAKRLITQEQDGNICRFTVRFPQNGNYGLRLKGNTGKGFEDMYDYVVKYKKNRTKRTQVVPAAQAQIGSQTATSARPSDQPPAGGVREKSLGSHLPNQLRERIRNAIYEENDKDLESAVEELKALGLPTTKNDIDIAEKELDVFRCRRELVEATTEKDMHIIREVLKKVREKQLEVRLEREVVNARSMLERIRNINKLLHAVLTLDQKTIAEIRCYNNPPPAVHRVMMATLLLLGHWEEETEEWKNVQITLGKLGKEAIKRRIQELNVDSIALDVALGARDLIRDFSLDQVRMVSAGGATFYVWVKGLTEELEKRNAEVIDSVRPRTSNRRKRERTMFPVD</sequence>
<dbReference type="OrthoDB" id="6129702at2759"/>
<reference evidence="4 5" key="1">
    <citation type="journal article" date="2017" name="Nat. Ecol. Evol.">
        <title>Scallop genome provides insights into evolution of bilaterian karyotype and development.</title>
        <authorList>
            <person name="Wang S."/>
            <person name="Zhang J."/>
            <person name="Jiao W."/>
            <person name="Li J."/>
            <person name="Xun X."/>
            <person name="Sun Y."/>
            <person name="Guo X."/>
            <person name="Huan P."/>
            <person name="Dong B."/>
            <person name="Zhang L."/>
            <person name="Hu X."/>
            <person name="Sun X."/>
            <person name="Wang J."/>
            <person name="Zhao C."/>
            <person name="Wang Y."/>
            <person name="Wang D."/>
            <person name="Huang X."/>
            <person name="Wang R."/>
            <person name="Lv J."/>
            <person name="Li Y."/>
            <person name="Zhang Z."/>
            <person name="Liu B."/>
            <person name="Lu W."/>
            <person name="Hui Y."/>
            <person name="Liang J."/>
            <person name="Zhou Z."/>
            <person name="Hou R."/>
            <person name="Li X."/>
            <person name="Liu Y."/>
            <person name="Li H."/>
            <person name="Ning X."/>
            <person name="Lin Y."/>
            <person name="Zhao L."/>
            <person name="Xing Q."/>
            <person name="Dou J."/>
            <person name="Li Y."/>
            <person name="Mao J."/>
            <person name="Guo H."/>
            <person name="Dou H."/>
            <person name="Li T."/>
            <person name="Mu C."/>
            <person name="Jiang W."/>
            <person name="Fu Q."/>
            <person name="Fu X."/>
            <person name="Miao Y."/>
            <person name="Liu J."/>
            <person name="Yu Q."/>
            <person name="Li R."/>
            <person name="Liao H."/>
            <person name="Li X."/>
            <person name="Kong Y."/>
            <person name="Jiang Z."/>
            <person name="Chourrout D."/>
            <person name="Li R."/>
            <person name="Bao Z."/>
        </authorList>
    </citation>
    <scope>NUCLEOTIDE SEQUENCE [LARGE SCALE GENOMIC DNA]</scope>
    <source>
        <strain evidence="4 5">PY_sf001</strain>
    </source>
</reference>
<evidence type="ECO:0000259" key="2">
    <source>
        <dbReference type="Pfam" id="PF01841"/>
    </source>
</evidence>
<dbReference type="InterPro" id="IPR053041">
    <property type="entry name" value="Transglut-like_Superfamily_Mod"/>
</dbReference>
<feature type="domain" description="Transglutaminase-like" evidence="2">
    <location>
        <begin position="92"/>
        <end position="201"/>
    </location>
</feature>
<evidence type="ECO:0000256" key="1">
    <source>
        <dbReference type="SAM" id="MobiDB-lite"/>
    </source>
</evidence>
<dbReference type="SUPFAM" id="SSF54001">
    <property type="entry name" value="Cysteine proteinases"/>
    <property type="match status" value="1"/>
</dbReference>
<dbReference type="InterPro" id="IPR038765">
    <property type="entry name" value="Papain-like_cys_pep_sf"/>
</dbReference>
<evidence type="ECO:0000313" key="5">
    <source>
        <dbReference type="Proteomes" id="UP000242188"/>
    </source>
</evidence>
<dbReference type="Proteomes" id="UP000242188">
    <property type="component" value="Unassembled WGS sequence"/>
</dbReference>
<dbReference type="EMBL" id="NEDP02000090">
    <property type="protein sequence ID" value="OWF56771.1"/>
    <property type="molecule type" value="Genomic_DNA"/>
</dbReference>
<feature type="region of interest" description="Disordered" evidence="1">
    <location>
        <begin position="658"/>
        <end position="690"/>
    </location>
</feature>
<evidence type="ECO:0000259" key="3">
    <source>
        <dbReference type="Pfam" id="PF23265"/>
    </source>
</evidence>
<dbReference type="Pfam" id="PF01841">
    <property type="entry name" value="Transglut_core"/>
    <property type="match status" value="1"/>
</dbReference>
<evidence type="ECO:0000313" key="4">
    <source>
        <dbReference type="EMBL" id="OWF56771.1"/>
    </source>
</evidence>
<dbReference type="Gene3D" id="1.20.920.20">
    <property type="match status" value="1"/>
</dbReference>
<feature type="compositionally biased region" description="Polar residues" evidence="1">
    <location>
        <begin position="661"/>
        <end position="672"/>
    </location>
</feature>
<feature type="domain" description="KY-like immunoglobulin-like" evidence="3">
    <location>
        <begin position="425"/>
        <end position="536"/>
    </location>
</feature>
<dbReference type="PANTHER" id="PTHR47020:SF1">
    <property type="entry name" value="HILLARIN"/>
    <property type="match status" value="1"/>
</dbReference>
<gene>
    <name evidence="4" type="ORF">KP79_PYT21682</name>
</gene>
<dbReference type="Gene3D" id="3.10.620.30">
    <property type="match status" value="1"/>
</dbReference>
<dbReference type="PANTHER" id="PTHR47020">
    <property type="entry name" value="HILLARIN"/>
    <property type="match status" value="1"/>
</dbReference>
<dbReference type="InterPro" id="IPR002931">
    <property type="entry name" value="Transglutaminase-like"/>
</dbReference>
<name>A0A210R7F9_MIZYE</name>
<proteinExistence type="predicted"/>
<dbReference type="Pfam" id="PF23265">
    <property type="entry name" value="Ig-like_KY"/>
    <property type="match status" value="3"/>
</dbReference>
<dbReference type="AlphaFoldDB" id="A0A210R7F9"/>